<feature type="transmembrane region" description="Helical" evidence="1">
    <location>
        <begin position="179"/>
        <end position="200"/>
    </location>
</feature>
<feature type="transmembrane region" description="Helical" evidence="1">
    <location>
        <begin position="312"/>
        <end position="332"/>
    </location>
</feature>
<feature type="transmembrane region" description="Helical" evidence="1">
    <location>
        <begin position="344"/>
        <end position="362"/>
    </location>
</feature>
<dbReference type="Proteomes" id="UP000215452">
    <property type="component" value="Chromosome"/>
</dbReference>
<keyword evidence="1" id="KW-0812">Transmembrane</keyword>
<sequence>MKVRSKKVFKLEINPSKNGQKQWLYFLLTVLFLTSLALAIFFDGPRSFLNISNTDQPVSSISTFFNPIEDEMREFLAVRMTRSVLLLFFSFAFFFKGLKFLSLKEKLQKYLVLSAFFGLFLVNIVIYFAWLTTEWTYILVFSAQIFVLIFLDYSLWLWIGRKNDKINYDYKKFFIFRHVSLAASLIIFGILFGLFASMVFSNEEADIIATVSYGNPVADWLYTFIAEVGKISNSFILIAILVFVLMLALLYFSPQIYFYRQSFFRLKKIVPSFSLLIFAIFALFIYSIYINIFASTNFVQFLPFGKNLTTNYLPMIIGISIHLVLLATYFLLNFTKLEKKIRDYKLSFFAFFLLISFISSFVSSYLSYVVFATIWINLSQIVFFIITYLLLIRTKKDFPLWLKLIFSFFISLYILFTFIYLLNIHIYTNAVVALEAEKSPLVSTFYIDYSFYFYGILSVLVGIFVFVNLLVSIGKNTLILKTKKSQLDYKVLEKQVNTKNSQSENLKTLKSKS</sequence>
<dbReference type="EMBL" id="CP022714">
    <property type="protein sequence ID" value="ASU14720.1"/>
    <property type="molecule type" value="Genomic_DNA"/>
</dbReference>
<dbReference type="AlphaFoldDB" id="A0A223MAY5"/>
<dbReference type="NCBIfam" id="NF045937">
    <property type="entry name" value="MSC_0624_12TM"/>
    <property type="match status" value="1"/>
</dbReference>
<feature type="transmembrane region" description="Helical" evidence="1">
    <location>
        <begin position="368"/>
        <end position="392"/>
    </location>
</feature>
<feature type="transmembrane region" description="Helical" evidence="1">
    <location>
        <begin position="80"/>
        <end position="98"/>
    </location>
</feature>
<protein>
    <recommendedName>
        <fullName evidence="4">Transmembrane protein</fullName>
    </recommendedName>
</protein>
<feature type="transmembrane region" description="Helical" evidence="1">
    <location>
        <begin position="231"/>
        <end position="252"/>
    </location>
</feature>
<keyword evidence="1" id="KW-1133">Transmembrane helix</keyword>
<feature type="transmembrane region" description="Helical" evidence="1">
    <location>
        <begin position="273"/>
        <end position="292"/>
    </location>
</feature>
<reference evidence="2 3" key="1">
    <citation type="submission" date="2017-08" db="EMBL/GenBank/DDBJ databases">
        <title>The complete genome sequence of a Mycoplasma hyopneumoniae isolate in Korea.</title>
        <authorList>
            <person name="Han J."/>
            <person name="Lee N."/>
        </authorList>
    </citation>
    <scope>NUCLEOTIDE SEQUENCE [LARGE SCALE GENOMIC DNA]</scope>
    <source>
        <strain evidence="2 3">KM014</strain>
    </source>
</reference>
<proteinExistence type="predicted"/>
<feature type="transmembrane region" description="Helical" evidence="1">
    <location>
        <begin position="23"/>
        <end position="42"/>
    </location>
</feature>
<name>A0A223MAY5_MESHO</name>
<evidence type="ECO:0000256" key="1">
    <source>
        <dbReference type="SAM" id="Phobius"/>
    </source>
</evidence>
<feature type="transmembrane region" description="Helical" evidence="1">
    <location>
        <begin position="110"/>
        <end position="130"/>
    </location>
</feature>
<feature type="transmembrane region" description="Helical" evidence="1">
    <location>
        <begin position="404"/>
        <end position="422"/>
    </location>
</feature>
<gene>
    <name evidence="2" type="ORF">CIB43_00837</name>
</gene>
<feature type="transmembrane region" description="Helical" evidence="1">
    <location>
        <begin position="451"/>
        <end position="474"/>
    </location>
</feature>
<organism evidence="2 3">
    <name type="scientific">Mesomycoplasma hyopneumoniae</name>
    <name type="common">Mycoplasma hyopneumoniae</name>
    <dbReference type="NCBI Taxonomy" id="2099"/>
    <lineage>
        <taxon>Bacteria</taxon>
        <taxon>Bacillati</taxon>
        <taxon>Mycoplasmatota</taxon>
        <taxon>Mycoplasmoidales</taxon>
        <taxon>Metamycoplasmataceae</taxon>
        <taxon>Mesomycoplasma</taxon>
    </lineage>
</organism>
<evidence type="ECO:0000313" key="3">
    <source>
        <dbReference type="Proteomes" id="UP000215452"/>
    </source>
</evidence>
<evidence type="ECO:0000313" key="2">
    <source>
        <dbReference type="EMBL" id="ASU14720.1"/>
    </source>
</evidence>
<feature type="transmembrane region" description="Helical" evidence="1">
    <location>
        <begin position="136"/>
        <end position="159"/>
    </location>
</feature>
<evidence type="ECO:0008006" key="4">
    <source>
        <dbReference type="Google" id="ProtNLM"/>
    </source>
</evidence>
<keyword evidence="1" id="KW-0472">Membrane</keyword>
<accession>A0A223MAY5</accession>